<gene>
    <name evidence="1" type="ORF">XB16_0848</name>
</gene>
<sequence>MREEKSEPMHSSLQEMGNSFFHTFDHIFNACEPVRLFV</sequence>
<evidence type="ECO:0000313" key="1">
    <source>
        <dbReference type="EMBL" id="AVQ11183.1"/>
    </source>
</evidence>
<reference evidence="1 2" key="1">
    <citation type="journal article" date="2015" name="Genome Announc.">
        <title>Draft Genome Sequences of Leptospira santarosai Strains U160, U164, and U233, Isolated from Asymptomatic Cattle.</title>
        <authorList>
            <person name="Kremer F.S."/>
            <person name="Eslabao M.R."/>
            <person name="Provisor M."/>
            <person name="Woloski R.D."/>
            <person name="Ramires O.V."/>
            <person name="Moreno L.Z."/>
            <person name="Moreno A.M."/>
            <person name="Hamond C."/>
            <person name="Lilenbaum W."/>
            <person name="Dellagostin O.A."/>
        </authorList>
    </citation>
    <scope>NUCLEOTIDE SEQUENCE [LARGE SCALE GENOMIC DNA]</scope>
    <source>
        <strain evidence="1 2">U160</strain>
    </source>
</reference>
<dbReference type="AlphaFoldDB" id="A0A2P1QQJ8"/>
<name>A0A2P1QQJ8_9LEPT</name>
<organism evidence="1 2">
    <name type="scientific">Leptospira santarosai</name>
    <dbReference type="NCBI Taxonomy" id="28183"/>
    <lineage>
        <taxon>Bacteria</taxon>
        <taxon>Pseudomonadati</taxon>
        <taxon>Spirochaetota</taxon>
        <taxon>Spirochaetia</taxon>
        <taxon>Leptospirales</taxon>
        <taxon>Leptospiraceae</taxon>
        <taxon>Leptospira</taxon>
    </lineage>
</organism>
<accession>A0A2P1QQJ8</accession>
<protein>
    <submittedName>
        <fullName evidence="1">Uncharacterized protein</fullName>
    </submittedName>
</protein>
<dbReference type="EMBL" id="CP027843">
    <property type="protein sequence ID" value="AVQ11183.1"/>
    <property type="molecule type" value="Genomic_DNA"/>
</dbReference>
<dbReference type="Proteomes" id="UP000033961">
    <property type="component" value="Chromosome I"/>
</dbReference>
<evidence type="ECO:0000313" key="2">
    <source>
        <dbReference type="Proteomes" id="UP000033961"/>
    </source>
</evidence>
<proteinExistence type="predicted"/>